<name>A0A1Y5FAE0_9BACT</name>
<accession>A0A1Y5FAE0</accession>
<comment type="caution">
    <text evidence="1">The sequence shown here is derived from an EMBL/GenBank/DDBJ whole genome shotgun (WGS) entry which is preliminary data.</text>
</comment>
<gene>
    <name evidence="1" type="ORF">A9Q84_03955</name>
</gene>
<evidence type="ECO:0000313" key="2">
    <source>
        <dbReference type="Proteomes" id="UP000196531"/>
    </source>
</evidence>
<dbReference type="AlphaFoldDB" id="A0A1Y5FAE0"/>
<dbReference type="EMBL" id="MAAO01000004">
    <property type="protein sequence ID" value="OUR98576.1"/>
    <property type="molecule type" value="Genomic_DNA"/>
</dbReference>
<proteinExistence type="predicted"/>
<sequence>MSYYKNKLTFFLVFFLSLSWYLDTLRPAIKVSREPAALGLIKSCKGAVLSFLDQHKGYNLPKYSVGTLSYKKHQAKFLGELRKLDDRGQRKSLVQLSDFRGTSRELNNAYVKLLNEAKRRKILNRVTLKKIVNHSNKSPIRLKVNKAGKVIINRNAEKKLSEAPVILGRALASKEFPEERMEVYLRWFSDISEEEVMIIKKHFTHDHSEMKALRRYLSFSRTLPDNDRLIALEHAHEVYTEGNQRKWMKKFTDDRKKLDDFKDKHRKKYLKKHKSPDEEIFKNADKHADEVAKLYEKLYYGCKNTNSTKVQLRASKTYGKYILTLAPLTAGASYSIMNWDKEKDDLWFKGIAYDIVVATFLNFYAGKLLTGAGDGHFKKLVKAMSFYGAVDLITSPAYNGIFSPSEEERKEKLKLLVTDEAQREKLNEFLTYIIESKVDPKFEEKLLELVAKGGGEAGEKLTLTDLQNLKEEDFFSPEGTEVFLSLFTEKLYDDVKGDYITTGNQGMDRFWFHRVWDVTSFPLDIYANMLIFDKLCATVNPKKAKIEAALLFLAWRGINDAGYYFSRGKVVNQ</sequence>
<reference evidence="2" key="1">
    <citation type="journal article" date="2017" name="Proc. Natl. Acad. Sci. U.S.A.">
        <title>Simulation of Deepwater Horizon oil plume reveals substrate specialization within a complex community of hydrocarbon-degraders.</title>
        <authorList>
            <person name="Hu P."/>
            <person name="Dubinsky E.A."/>
            <person name="Probst A.J."/>
            <person name="Wang J."/>
            <person name="Sieber C.M.K."/>
            <person name="Tom L.M."/>
            <person name="Gardinali P."/>
            <person name="Banfield J.F."/>
            <person name="Atlas R.M."/>
            <person name="Andersen G.L."/>
        </authorList>
    </citation>
    <scope>NUCLEOTIDE SEQUENCE [LARGE SCALE GENOMIC DNA]</scope>
</reference>
<evidence type="ECO:0000313" key="1">
    <source>
        <dbReference type="EMBL" id="OUR98576.1"/>
    </source>
</evidence>
<dbReference type="Proteomes" id="UP000196531">
    <property type="component" value="Unassembled WGS sequence"/>
</dbReference>
<organism evidence="1 2">
    <name type="scientific">Halobacteriovorax marinus</name>
    <dbReference type="NCBI Taxonomy" id="97084"/>
    <lineage>
        <taxon>Bacteria</taxon>
        <taxon>Pseudomonadati</taxon>
        <taxon>Bdellovibrionota</taxon>
        <taxon>Bacteriovoracia</taxon>
        <taxon>Bacteriovoracales</taxon>
        <taxon>Halobacteriovoraceae</taxon>
        <taxon>Halobacteriovorax</taxon>
    </lineage>
</organism>
<protein>
    <submittedName>
        <fullName evidence="1">Uncharacterized protein</fullName>
    </submittedName>
</protein>